<dbReference type="InterPro" id="IPR015943">
    <property type="entry name" value="WD40/YVTN_repeat-like_dom_sf"/>
</dbReference>
<gene>
    <name evidence="3" type="ORF">NAEGRDRAFT_50596</name>
</gene>
<dbReference type="Proteomes" id="UP000006671">
    <property type="component" value="Unassembled WGS sequence"/>
</dbReference>
<reference evidence="3 4" key="1">
    <citation type="journal article" date="2010" name="Cell">
        <title>The genome of Naegleria gruberi illuminates early eukaryotic versatility.</title>
        <authorList>
            <person name="Fritz-Laylin L.K."/>
            <person name="Prochnik S.E."/>
            <person name="Ginger M.L."/>
            <person name="Dacks J.B."/>
            <person name="Carpenter M.L."/>
            <person name="Field M.C."/>
            <person name="Kuo A."/>
            <person name="Paredez A."/>
            <person name="Chapman J."/>
            <person name="Pham J."/>
            <person name="Shu S."/>
            <person name="Neupane R."/>
            <person name="Cipriano M."/>
            <person name="Mancuso J."/>
            <person name="Tu H."/>
            <person name="Salamov A."/>
            <person name="Lindquist E."/>
            <person name="Shapiro H."/>
            <person name="Lucas S."/>
            <person name="Grigoriev I.V."/>
            <person name="Cande W.Z."/>
            <person name="Fulton C."/>
            <person name="Rokhsar D.S."/>
            <person name="Dawson S.C."/>
        </authorList>
    </citation>
    <scope>NUCLEOTIDE SEQUENCE [LARGE SCALE GENOMIC DNA]</scope>
    <source>
        <strain evidence="3 4">NEG-M</strain>
    </source>
</reference>
<protein>
    <submittedName>
        <fullName evidence="3">Predicted protein</fullName>
    </submittedName>
</protein>
<dbReference type="PANTHER" id="PTHR19848:SF8">
    <property type="entry name" value="F-BOX AND WD REPEAT DOMAIN CONTAINING 7"/>
    <property type="match status" value="1"/>
</dbReference>
<dbReference type="InParanoid" id="D2VLQ0"/>
<dbReference type="PANTHER" id="PTHR19848">
    <property type="entry name" value="WD40 REPEAT PROTEIN"/>
    <property type="match status" value="1"/>
</dbReference>
<dbReference type="GeneID" id="8851674"/>
<organism evidence="4">
    <name type="scientific">Naegleria gruberi</name>
    <name type="common">Amoeba</name>
    <dbReference type="NCBI Taxonomy" id="5762"/>
    <lineage>
        <taxon>Eukaryota</taxon>
        <taxon>Discoba</taxon>
        <taxon>Heterolobosea</taxon>
        <taxon>Tetramitia</taxon>
        <taxon>Eutetramitia</taxon>
        <taxon>Vahlkampfiidae</taxon>
        <taxon>Naegleria</taxon>
    </lineage>
</organism>
<evidence type="ECO:0000256" key="1">
    <source>
        <dbReference type="ARBA" id="ARBA00022574"/>
    </source>
</evidence>
<dbReference type="InterPro" id="IPR001680">
    <property type="entry name" value="WD40_rpt"/>
</dbReference>
<sequence>MIPSQKAKKSAKSKLPQLQPSWQLDTPMSEYITCMEWLPNTCVHGQDSILVLGLANGEVVLVNSTNRKVLHREINAHQDGLLSMLIVELENERNFVICASQDGSLSLWKVQKKGDETFQSLELIKLDQHEIDGGQWIESMVWMQTSKKLAVASSNQVHTFSISKENKLILKRTNNTFKSTVSCLAYNQKTNSLAISSYGNILLTDSSLYAKLNISIKGSFQMSSFSEDGKYCICGMLESMAIILNTESQQIVPLSLPKKPSIIKWLYGSSQTCAISSNSSVVVLKSVPLVEMSMSEMDDEEEMDDEVREILSDNEFGFMHPGSVSSMEFVPSQFRKPWIVSACSKGLVRVTDYESGRIVAFLPMGDEKGVSCMKFESDFNKCTIPLLIVGYSDGSLCEIPLNFK</sequence>
<keyword evidence="4" id="KW-1185">Reference proteome</keyword>
<name>D2VLQ0_NAEGR</name>
<dbReference type="RefSeq" id="XP_002674920.1">
    <property type="nucleotide sequence ID" value="XM_002674874.1"/>
</dbReference>
<dbReference type="SMART" id="SM00320">
    <property type="entry name" value="WD40"/>
    <property type="match status" value="4"/>
</dbReference>
<dbReference type="Gene3D" id="2.130.10.10">
    <property type="entry name" value="YVTN repeat-like/Quinoprotein amine dehydrogenase"/>
    <property type="match status" value="2"/>
</dbReference>
<evidence type="ECO:0000313" key="3">
    <source>
        <dbReference type="EMBL" id="EFC42176.1"/>
    </source>
</evidence>
<evidence type="ECO:0000256" key="2">
    <source>
        <dbReference type="ARBA" id="ARBA00022737"/>
    </source>
</evidence>
<dbReference type="VEuPathDB" id="AmoebaDB:NAEGRDRAFT_50596"/>
<dbReference type="KEGG" id="ngr:NAEGRDRAFT_50596"/>
<dbReference type="InterPro" id="IPR036322">
    <property type="entry name" value="WD40_repeat_dom_sf"/>
</dbReference>
<dbReference type="SUPFAM" id="SSF50978">
    <property type="entry name" value="WD40 repeat-like"/>
    <property type="match status" value="1"/>
</dbReference>
<accession>D2VLQ0</accession>
<keyword evidence="2" id="KW-0677">Repeat</keyword>
<evidence type="ECO:0000313" key="4">
    <source>
        <dbReference type="Proteomes" id="UP000006671"/>
    </source>
</evidence>
<proteinExistence type="predicted"/>
<dbReference type="EMBL" id="GG738881">
    <property type="protein sequence ID" value="EFC42176.1"/>
    <property type="molecule type" value="Genomic_DNA"/>
</dbReference>
<keyword evidence="1" id="KW-0853">WD repeat</keyword>
<dbReference type="AlphaFoldDB" id="D2VLQ0"/>